<evidence type="ECO:0000256" key="2">
    <source>
        <dbReference type="PROSITE-ProRule" id="PRU01091"/>
    </source>
</evidence>
<dbReference type="Pfam" id="PF00486">
    <property type="entry name" value="Trans_reg_C"/>
    <property type="match status" value="1"/>
</dbReference>
<dbReference type="InterPro" id="IPR049945">
    <property type="entry name" value="AAA_22"/>
</dbReference>
<dbReference type="Proteomes" id="UP000033662">
    <property type="component" value="Unassembled WGS sequence"/>
</dbReference>
<dbReference type="Gene3D" id="1.10.10.10">
    <property type="entry name" value="Winged helix-like DNA-binding domain superfamily/Winged helix DNA-binding domain"/>
    <property type="match status" value="1"/>
</dbReference>
<dbReference type="Gene3D" id="3.40.50.300">
    <property type="entry name" value="P-loop containing nucleotide triphosphate hydrolases"/>
    <property type="match status" value="1"/>
</dbReference>
<dbReference type="SUPFAM" id="SSF52540">
    <property type="entry name" value="P-loop containing nucleoside triphosphate hydrolases"/>
    <property type="match status" value="1"/>
</dbReference>
<dbReference type="SMART" id="SM00862">
    <property type="entry name" value="Trans_reg_C"/>
    <property type="match status" value="1"/>
</dbReference>
<dbReference type="CDD" id="cd00383">
    <property type="entry name" value="trans_reg_C"/>
    <property type="match status" value="1"/>
</dbReference>
<dbReference type="OrthoDB" id="9811542at2"/>
<dbReference type="PANTHER" id="PTHR47691:SF3">
    <property type="entry name" value="HTH-TYPE TRANSCRIPTIONAL REGULATOR RV0890C-RELATED"/>
    <property type="match status" value="1"/>
</dbReference>
<dbReference type="GO" id="GO:0006355">
    <property type="term" value="P:regulation of DNA-templated transcription"/>
    <property type="evidence" value="ECO:0007669"/>
    <property type="project" value="InterPro"/>
</dbReference>
<feature type="domain" description="OmpR/PhoB-type" evidence="3">
    <location>
        <begin position="10"/>
        <end position="108"/>
    </location>
</feature>
<dbReference type="GO" id="GO:0003677">
    <property type="term" value="F:DNA binding"/>
    <property type="evidence" value="ECO:0007669"/>
    <property type="project" value="UniProtKB-UniRule"/>
</dbReference>
<accession>A0A0F4XIA5</accession>
<feature type="DNA-binding region" description="OmpR/PhoB-type" evidence="2">
    <location>
        <begin position="10"/>
        <end position="108"/>
    </location>
</feature>
<gene>
    <name evidence="4" type="ORF">VP02_22760</name>
</gene>
<reference evidence="4 5" key="1">
    <citation type="submission" date="2015-03" db="EMBL/GenBank/DDBJ databases">
        <title>Pseudomonas fluorescens 1855-344 Genome sequencing and assembly.</title>
        <authorList>
            <person name="Eng W.W.H."/>
            <person name="Gan H.M."/>
            <person name="Savka M.A."/>
        </authorList>
    </citation>
    <scope>NUCLEOTIDE SEQUENCE [LARGE SCALE GENOMIC DNA]</scope>
    <source>
        <strain evidence="4 5">1855-344</strain>
    </source>
</reference>
<dbReference type="PANTHER" id="PTHR47691">
    <property type="entry name" value="REGULATOR-RELATED"/>
    <property type="match status" value="1"/>
</dbReference>
<dbReference type="GO" id="GO:0016887">
    <property type="term" value="F:ATP hydrolysis activity"/>
    <property type="evidence" value="ECO:0007669"/>
    <property type="project" value="InterPro"/>
</dbReference>
<dbReference type="InterPro" id="IPR016032">
    <property type="entry name" value="Sig_transdc_resp-reg_C-effctor"/>
</dbReference>
<dbReference type="PROSITE" id="PS51755">
    <property type="entry name" value="OMPR_PHOB"/>
    <property type="match status" value="1"/>
</dbReference>
<dbReference type="AlphaFoldDB" id="A0A0F4XIA5"/>
<organism evidence="4 5">
    <name type="scientific">Pseudomonas kilonensis</name>
    <dbReference type="NCBI Taxonomy" id="132476"/>
    <lineage>
        <taxon>Bacteria</taxon>
        <taxon>Pseudomonadati</taxon>
        <taxon>Pseudomonadota</taxon>
        <taxon>Gammaproteobacteria</taxon>
        <taxon>Pseudomonadales</taxon>
        <taxon>Pseudomonadaceae</taxon>
        <taxon>Pseudomonas</taxon>
    </lineage>
</organism>
<dbReference type="Pfam" id="PF13401">
    <property type="entry name" value="AAA_22"/>
    <property type="match status" value="1"/>
</dbReference>
<protein>
    <submittedName>
        <fullName evidence="4">Transcriptional regulator</fullName>
    </submittedName>
</protein>
<dbReference type="EMBL" id="JZXC01000026">
    <property type="protein sequence ID" value="KKA05506.1"/>
    <property type="molecule type" value="Genomic_DNA"/>
</dbReference>
<evidence type="ECO:0000259" key="3">
    <source>
        <dbReference type="PROSITE" id="PS51755"/>
    </source>
</evidence>
<dbReference type="SUPFAM" id="SSF46894">
    <property type="entry name" value="C-terminal effector domain of the bipartite response regulators"/>
    <property type="match status" value="1"/>
</dbReference>
<dbReference type="InterPro" id="IPR001867">
    <property type="entry name" value="OmpR/PhoB-type_DNA-bd"/>
</dbReference>
<dbReference type="PATRIC" id="fig|132476.4.peg.3224"/>
<keyword evidence="1 2" id="KW-0238">DNA-binding</keyword>
<dbReference type="InterPro" id="IPR027417">
    <property type="entry name" value="P-loop_NTPase"/>
</dbReference>
<dbReference type="InterPro" id="IPR036388">
    <property type="entry name" value="WH-like_DNA-bd_sf"/>
</dbReference>
<sequence length="496" mass="54046">MNSFVKPDSEPAVGFGPFAFYRQQRLVTRDGQPLALGGRALDVLQVLVEHAGHYVSKQTLIAHVWPDSVVEAINLRVHIAALRRAFGDGRDGARYILNHPRQGYCLAVPLAVQESIEPPFCPQAERHNLPARLSPVVGRDQVLGRLLAQVPRQSLTTVTGPGGVGKTTVVVRVAELLLEHFEDGAWFVDLAAVSDPSQVVAQVAGVLGVEQGALGRVLEPCRMLLVLDGCEHMLDACRELVRTLAAVAPGVSLLLSSREPLDLQDERVVSLPGLAVASPREPEHQIEACPAVQLLIERVGARQQGFRPGGRDWSTLAQICQRLDGLPLALELAAAQVDALGVAGVLEQLDHGLSLLSHGRRTAVARHRSLEAVLDSSFERLSADEQTAFQRLAVFEGPFTLKAALAVISCAELSVGQLPPLLSRLASVSLLMVEPRAEGVRFYLLHTTRTYAMDKLRCSGQWPVFHRRYVLQGAWGVRRSRPQPSSQRLEQRAGFQ</sequence>
<evidence type="ECO:0000313" key="5">
    <source>
        <dbReference type="Proteomes" id="UP000033662"/>
    </source>
</evidence>
<proteinExistence type="predicted"/>
<name>A0A0F4XIA5_9PSED</name>
<comment type="caution">
    <text evidence="4">The sequence shown here is derived from an EMBL/GenBank/DDBJ whole genome shotgun (WGS) entry which is preliminary data.</text>
</comment>
<evidence type="ECO:0000256" key="1">
    <source>
        <dbReference type="ARBA" id="ARBA00023125"/>
    </source>
</evidence>
<dbReference type="PRINTS" id="PR00364">
    <property type="entry name" value="DISEASERSIST"/>
</dbReference>
<evidence type="ECO:0000313" key="4">
    <source>
        <dbReference type="EMBL" id="KKA05506.1"/>
    </source>
</evidence>
<dbReference type="GO" id="GO:0000160">
    <property type="term" value="P:phosphorelay signal transduction system"/>
    <property type="evidence" value="ECO:0007669"/>
    <property type="project" value="InterPro"/>
</dbReference>